<dbReference type="AlphaFoldDB" id="A0A8J9W040"/>
<keyword evidence="2" id="KW-1185">Reference proteome</keyword>
<evidence type="ECO:0000313" key="2">
    <source>
        <dbReference type="Proteomes" id="UP000838878"/>
    </source>
</evidence>
<dbReference type="EMBL" id="OV170223">
    <property type="protein sequence ID" value="CAH0722697.1"/>
    <property type="molecule type" value="Genomic_DNA"/>
</dbReference>
<accession>A0A8J9W040</accession>
<feature type="non-terminal residue" evidence="1">
    <location>
        <position position="79"/>
    </location>
</feature>
<evidence type="ECO:0000313" key="1">
    <source>
        <dbReference type="EMBL" id="CAH0722697.1"/>
    </source>
</evidence>
<name>A0A8J9W040_9NEOP</name>
<organism evidence="1 2">
    <name type="scientific">Brenthis ino</name>
    <name type="common">lesser marbled fritillary</name>
    <dbReference type="NCBI Taxonomy" id="405034"/>
    <lineage>
        <taxon>Eukaryota</taxon>
        <taxon>Metazoa</taxon>
        <taxon>Ecdysozoa</taxon>
        <taxon>Arthropoda</taxon>
        <taxon>Hexapoda</taxon>
        <taxon>Insecta</taxon>
        <taxon>Pterygota</taxon>
        <taxon>Neoptera</taxon>
        <taxon>Endopterygota</taxon>
        <taxon>Lepidoptera</taxon>
        <taxon>Glossata</taxon>
        <taxon>Ditrysia</taxon>
        <taxon>Papilionoidea</taxon>
        <taxon>Nymphalidae</taxon>
        <taxon>Heliconiinae</taxon>
        <taxon>Argynnini</taxon>
        <taxon>Brenthis</taxon>
    </lineage>
</organism>
<dbReference type="Proteomes" id="UP000838878">
    <property type="component" value="Chromosome 3"/>
</dbReference>
<reference evidence="1" key="1">
    <citation type="submission" date="2021-12" db="EMBL/GenBank/DDBJ databases">
        <authorList>
            <person name="Martin H S."/>
        </authorList>
    </citation>
    <scope>NUCLEOTIDE SEQUENCE</scope>
</reference>
<sequence length="79" mass="8446">MESILTESGVNLGASSMEEQFHLSPACAAKQAARARRAAAATCGMAAGWRRHTRACTLHRAPLFLASMQSFSVQLPKLS</sequence>
<gene>
    <name evidence="1" type="ORF">BINO364_LOCUS8615</name>
</gene>
<protein>
    <submittedName>
        <fullName evidence="1">Uncharacterized protein</fullName>
    </submittedName>
</protein>
<proteinExistence type="predicted"/>